<feature type="coiled-coil region" evidence="4">
    <location>
        <begin position="937"/>
        <end position="1009"/>
    </location>
</feature>
<protein>
    <submittedName>
        <fullName evidence="5">Uncharacterized protein</fullName>
    </submittedName>
</protein>
<dbReference type="Pfam" id="PF00023">
    <property type="entry name" value="Ank"/>
    <property type="match status" value="1"/>
</dbReference>
<dbReference type="PANTHER" id="PTHR24198:SF165">
    <property type="entry name" value="ANKYRIN REPEAT-CONTAINING PROTEIN-RELATED"/>
    <property type="match status" value="1"/>
</dbReference>
<dbReference type="RefSeq" id="WP_045096268.1">
    <property type="nucleotide sequence ID" value="NZ_LN614827.1"/>
</dbReference>
<dbReference type="EMBL" id="LN614827">
    <property type="protein sequence ID" value="CEG57844.1"/>
    <property type="molecule type" value="Genomic_DNA"/>
</dbReference>
<feature type="repeat" description="ANK" evidence="3">
    <location>
        <begin position="1893"/>
        <end position="1925"/>
    </location>
</feature>
<evidence type="ECO:0000256" key="1">
    <source>
        <dbReference type="ARBA" id="ARBA00022737"/>
    </source>
</evidence>
<dbReference type="PROSITE" id="PS50297">
    <property type="entry name" value="ANK_REP_REGION"/>
    <property type="match status" value="11"/>
</dbReference>
<dbReference type="HOGENOM" id="CLU_230301_0_0_6"/>
<dbReference type="PANTHER" id="PTHR24198">
    <property type="entry name" value="ANKYRIN REPEAT AND PROTEIN KINASE DOMAIN-CONTAINING PROTEIN"/>
    <property type="match status" value="1"/>
</dbReference>
<dbReference type="InterPro" id="IPR036770">
    <property type="entry name" value="Ankyrin_rpt-contain_sf"/>
</dbReference>
<keyword evidence="1" id="KW-0677">Repeat</keyword>
<dbReference type="PROSITE" id="PS50088">
    <property type="entry name" value="ANK_REPEAT"/>
    <property type="match status" value="13"/>
</dbReference>
<feature type="repeat" description="ANK" evidence="3">
    <location>
        <begin position="1258"/>
        <end position="1290"/>
    </location>
</feature>
<organism evidence="5 6">
    <name type="scientific">Legionella fallonii LLAP-10</name>
    <dbReference type="NCBI Taxonomy" id="1212491"/>
    <lineage>
        <taxon>Bacteria</taxon>
        <taxon>Pseudomonadati</taxon>
        <taxon>Pseudomonadota</taxon>
        <taxon>Gammaproteobacteria</taxon>
        <taxon>Legionellales</taxon>
        <taxon>Legionellaceae</taxon>
        <taxon>Legionella</taxon>
    </lineage>
</organism>
<evidence type="ECO:0000256" key="2">
    <source>
        <dbReference type="ARBA" id="ARBA00023043"/>
    </source>
</evidence>
<evidence type="ECO:0000313" key="5">
    <source>
        <dbReference type="EMBL" id="CEG57844.1"/>
    </source>
</evidence>
<feature type="repeat" description="ANK" evidence="3">
    <location>
        <begin position="1292"/>
        <end position="1324"/>
    </location>
</feature>
<feature type="repeat" description="ANK" evidence="3">
    <location>
        <begin position="1992"/>
        <end position="2024"/>
    </location>
</feature>
<feature type="repeat" description="ANK" evidence="3">
    <location>
        <begin position="1584"/>
        <end position="1616"/>
    </location>
</feature>
<keyword evidence="4" id="KW-0175">Coiled coil</keyword>
<dbReference type="Gene3D" id="1.25.40.20">
    <property type="entry name" value="Ankyrin repeat-containing domain"/>
    <property type="match status" value="5"/>
</dbReference>
<evidence type="ECO:0000256" key="4">
    <source>
        <dbReference type="SAM" id="Coils"/>
    </source>
</evidence>
<dbReference type="PRINTS" id="PR01415">
    <property type="entry name" value="ANKYRIN"/>
</dbReference>
<dbReference type="Pfam" id="PF12796">
    <property type="entry name" value="Ank_2"/>
    <property type="match status" value="6"/>
</dbReference>
<sequence length="2286" mass="256294">MYKPVVEVIKKKEKGESLEQAVKETVEEQAVKKGSALIGLGKYSGPLVRVFKKNREGKDTKTIIAETVRDGYIDAAYKKGMTLVGLGRYSNPIGVFASIMAPTQMGNGSLPQNNFSFGSYQRRDPSYGLVYKNKFSNQNSTRSKSQAFSSLNSGGMRYRSLNPVSQKSSSFSLSKPNVSFQSRPYSFLNSKNFGNPFNNKFNQLGSGGFNSTSGMGLGNSISLSGFSNVVSSTGLTSSYNSYNPYSKISNGGNGGGDIGGVATEVATITDLVNSDTHAEANDYVLCFPIHQHPMTQKELTQIALELNEGFNEQKSLPFFSLHFNDEGYLYPVIHPAYRNTYIGKIIGLLDYWMKCYLNGGMFEEAFLEKWHETVNLDEEFLRSMLVDLKKYFKENIKGTPYFSLREMASKYGIKEQKGNGQYKQPFMTSFRIIAYQEGIERHQNILIPRPTFRIEYTIDMMPDYKEYIENYLKEHGHYPEEYRRLRQCYEAFAEEIKNKLPLLPFCKPFFQLLEVTTSLSYFYATLNEMGKKPVFSSELPDNSFVFPKALPPIPVRYHHTYPMSLLLSELLQRIQNDNNGANLDNQLAQYFNKKHIGSVPDSVTQLLRQTISTMIREKLSTHIPVDSKTELNEDEVERVVHEASACLRLFVSQMKAGMHQVIKKYQKRMPELQQKEVSTLDVPSQIVMLKNWMQERVNYLELRWQTSSELVESEFINEIQDEQYQELRNQFNQFILESKRDIEKIYSDLSSKVIQTKEQSLNEIAELILNQQKEMDKVTQLIPSLNQGKQNQLTQVDVHFNTLLQQLNQQGAQALSQLNAALVSNNQTKVQYNQTIVQQQQHLATQQATFNNLPHQAKALNQAIMNQLVQTVTSNISQLNQAITGINNKNASINQEIIRIQQEIVQKTSSLNQKRDAAKEDVNKIAEQELNKITSFIALAQDKMNELKLESTKVEERAEEKLNQLQQMKAKDKLLVLSQNAILNIKTIYEKEMNRLELLKQNIQKISQIILTIPELANLDHCKNYVHTLIGFTNKHLADQTGDTFRVIGGCGLSLPNMQSKPMIQSEKVIQEVSKIEEFGQFEINGQSYVALRIPVIDGFENELFLSEEDDFELIELEHDKDGSIVAHYAAGHLPLEEFIKIISDPKQLNVRDHQGHLPIHVAARENNEAVLRHIILNDSSKLQCDAKSFSGETPLLIAVEHAHIEVIKTLLGLGANSNYRLSNGLFALYVAIQNNHTDVAMLLLDQETLAVSTSLDNGMTPLHKALENELELVVLKLIEKGASMDARRKSDGFTPYHLAAQKGNLKAIQAMLIRGVLIDLPLESGKTALHLAAAMGHMEIVKFLLSKGAAIDARTNSQDTALMLAIQSGQMEVAYLLASTATVNAVNRQDESASLLALKSGMPMVADLILARGENPLIKDKQGHDCLYYLVRNGDYQRFTQLNLKIKWDVNAEYDGQSLVAIAAQRGHFMLVYALLDEGAEYKSTNKSMQLIHYAVMANETSYVREWLQKKDLSSGWLNDHSLAYLAAQYGADAVLDLFLKAMSLEEIEKQELLSAAIESSQVEPVEKILMKTKNLNRALDEKGNTALHKAVSTGSIAQVTLLLERGCDPRVVNLLKQTVFHLAVILEDSDMLKVLLDKVSLNDWPQDLVTRVNESKSLALIKVMDKYKGPLCTKSIDKEEENQSVSSSKIEPTSLNETLTDSLKELNELISDCNFDEAAELIESDSSLQLLILKDPTLNLMVHLFENIDLAIEIMGHTATADNLLRALKKIGFNPAMTLGRHNVLSTLIAKVSDEVVAYRLRLLTTHFPESLPHLIRDEVIPGVSMVQMILQRGKIKLFEQLSDLAPKSDSTDSVSGGIKYSPLHEATRGDQYEVVHFLLRTTPVDQLSQNRETAFMLAVANNNIRLMELLLRNGANPDQTDRYGRNALHYAIDGKHDEASAFLLPLIRNKNLPDRDGLTPLMLASEKGLINIVRRLCSETMDTEQVTKKGFNALHLAAIGGHEEVVTHLVNSGYPIDKPESHSSDKNICLKRTALHLAAQRGKVSVVAQLINLGASMDYADVEGNTVCEHAVMSNDPEMLQFIQQLPAFHQKEHDKKLVESASRFDNDSILNEFILDDVSLGSVNDHGYSPLHLAAIQGAHKAAQVLLSSSDVDSNLPDSRGYTPLHYAAEFGHVRMITMLENAGVLLDAENNQGETPLFLACKRGKLGAVVKLLHLGANEKLGNKEGISPGQIALNHGHTEIAKRLGNAKSSLSHSFTFFKESKQEDTVLISPQQQTTYENN</sequence>
<dbReference type="OrthoDB" id="5648496at2"/>
<feature type="repeat" description="ANK" evidence="3">
    <location>
        <begin position="1325"/>
        <end position="1357"/>
    </location>
</feature>
<feature type="repeat" description="ANK" evidence="3">
    <location>
        <begin position="2033"/>
        <end position="2065"/>
    </location>
</feature>
<proteinExistence type="predicted"/>
<dbReference type="KEGG" id="lfa:LFA_2471"/>
<feature type="repeat" description="ANK" evidence="3">
    <location>
        <begin position="1191"/>
        <end position="1223"/>
    </location>
</feature>
<accession>A0A098G795</accession>
<evidence type="ECO:0000313" key="6">
    <source>
        <dbReference type="Proteomes" id="UP000032430"/>
    </source>
</evidence>
<dbReference type="STRING" id="1212491.LFA_2471"/>
<dbReference type="SMART" id="SM00248">
    <property type="entry name" value="ANK"/>
    <property type="match status" value="23"/>
</dbReference>
<name>A0A098G795_9GAMM</name>
<dbReference type="Proteomes" id="UP000032430">
    <property type="component" value="Chromosome I"/>
</dbReference>
<keyword evidence="2 3" id="KW-0040">ANK repeat</keyword>
<gene>
    <name evidence="5" type="ORF">LFA_2471</name>
</gene>
<keyword evidence="6" id="KW-1185">Reference proteome</keyword>
<reference evidence="6" key="1">
    <citation type="submission" date="2014-09" db="EMBL/GenBank/DDBJ databases">
        <authorList>
            <person name="Gomez-Valero L."/>
        </authorList>
    </citation>
    <scope>NUCLEOTIDE SEQUENCE [LARGE SCALE GENOMIC DNA]</scope>
    <source>
        <strain evidence="6">ATCC700992</strain>
    </source>
</reference>
<dbReference type="SUPFAM" id="SSF48403">
    <property type="entry name" value="Ankyrin repeat"/>
    <property type="match status" value="3"/>
</dbReference>
<dbReference type="InterPro" id="IPR002110">
    <property type="entry name" value="Ankyrin_rpt"/>
</dbReference>
<feature type="repeat" description="ANK" evidence="3">
    <location>
        <begin position="1959"/>
        <end position="1991"/>
    </location>
</feature>
<evidence type="ECO:0000256" key="3">
    <source>
        <dbReference type="PROSITE-ProRule" id="PRU00023"/>
    </source>
</evidence>
<feature type="repeat" description="ANK" evidence="3">
    <location>
        <begin position="2164"/>
        <end position="2196"/>
    </location>
</feature>
<feature type="repeat" description="ANK" evidence="3">
    <location>
        <begin position="2197"/>
        <end position="2229"/>
    </location>
</feature>
<feature type="repeat" description="ANK" evidence="3">
    <location>
        <begin position="2130"/>
        <end position="2163"/>
    </location>
</feature>
<feature type="repeat" description="ANK" evidence="3">
    <location>
        <begin position="1456"/>
        <end position="1488"/>
    </location>
</feature>